<dbReference type="AlphaFoldDB" id="A0A5B7DY66"/>
<evidence type="ECO:0000313" key="3">
    <source>
        <dbReference type="Proteomes" id="UP000324222"/>
    </source>
</evidence>
<name>A0A5B7DY66_PORTR</name>
<evidence type="ECO:0000313" key="2">
    <source>
        <dbReference type="EMBL" id="MPC26059.1"/>
    </source>
</evidence>
<feature type="region of interest" description="Disordered" evidence="1">
    <location>
        <begin position="19"/>
        <end position="47"/>
    </location>
</feature>
<organism evidence="2 3">
    <name type="scientific">Portunus trituberculatus</name>
    <name type="common">Swimming crab</name>
    <name type="synonym">Neptunus trituberculatus</name>
    <dbReference type="NCBI Taxonomy" id="210409"/>
    <lineage>
        <taxon>Eukaryota</taxon>
        <taxon>Metazoa</taxon>
        <taxon>Ecdysozoa</taxon>
        <taxon>Arthropoda</taxon>
        <taxon>Crustacea</taxon>
        <taxon>Multicrustacea</taxon>
        <taxon>Malacostraca</taxon>
        <taxon>Eumalacostraca</taxon>
        <taxon>Eucarida</taxon>
        <taxon>Decapoda</taxon>
        <taxon>Pleocyemata</taxon>
        <taxon>Brachyura</taxon>
        <taxon>Eubrachyura</taxon>
        <taxon>Portunoidea</taxon>
        <taxon>Portunidae</taxon>
        <taxon>Portuninae</taxon>
        <taxon>Portunus</taxon>
    </lineage>
</organism>
<dbReference type="Proteomes" id="UP000324222">
    <property type="component" value="Unassembled WGS sequence"/>
</dbReference>
<gene>
    <name evidence="2" type="ORF">E2C01_019189</name>
</gene>
<protein>
    <submittedName>
        <fullName evidence="2">Uncharacterized protein</fullName>
    </submittedName>
</protein>
<feature type="compositionally biased region" description="Basic and acidic residues" evidence="1">
    <location>
        <begin position="27"/>
        <end position="47"/>
    </location>
</feature>
<keyword evidence="3" id="KW-1185">Reference proteome</keyword>
<comment type="caution">
    <text evidence="2">The sequence shown here is derived from an EMBL/GenBank/DDBJ whole genome shotgun (WGS) entry which is preliminary data.</text>
</comment>
<dbReference type="EMBL" id="VSRR010001550">
    <property type="protein sequence ID" value="MPC26059.1"/>
    <property type="molecule type" value="Genomic_DNA"/>
</dbReference>
<reference evidence="2 3" key="1">
    <citation type="submission" date="2019-05" db="EMBL/GenBank/DDBJ databases">
        <title>Another draft genome of Portunus trituberculatus and its Hox gene families provides insights of decapod evolution.</title>
        <authorList>
            <person name="Jeong J.-H."/>
            <person name="Song I."/>
            <person name="Kim S."/>
            <person name="Choi T."/>
            <person name="Kim D."/>
            <person name="Ryu S."/>
            <person name="Kim W."/>
        </authorList>
    </citation>
    <scope>NUCLEOTIDE SEQUENCE [LARGE SCALE GENOMIC DNA]</scope>
    <source>
        <tissue evidence="2">Muscle</tissue>
    </source>
</reference>
<sequence length="107" mass="12364">MISDSHHRNCMIRPVCHISHTGKRGLGGKEEKKGNREKNQDNDVLRRRSSDSLLCCAIKSCKELISARRRSTSVWYCRTCARYVGQLGRQHTLPERHQSMQLTSNLR</sequence>
<accession>A0A5B7DY66</accession>
<proteinExistence type="predicted"/>
<evidence type="ECO:0000256" key="1">
    <source>
        <dbReference type="SAM" id="MobiDB-lite"/>
    </source>
</evidence>